<dbReference type="PANTHER" id="PTHR11895">
    <property type="entry name" value="TRANSAMIDASE"/>
    <property type="match status" value="1"/>
</dbReference>
<dbReference type="RefSeq" id="WP_158065922.1">
    <property type="nucleotide sequence ID" value="NZ_CP042829.1"/>
</dbReference>
<dbReference type="PROSITE" id="PS00571">
    <property type="entry name" value="AMIDASES"/>
    <property type="match status" value="1"/>
</dbReference>
<protein>
    <submittedName>
        <fullName evidence="3">Amidase</fullName>
    </submittedName>
</protein>
<sequence length="467" mass="49945">MTDPASLTIAEAARAIQRRELAPTELTRACLDRIARLNPRLNAFVLVTAERALADAARAEEELRAGIYRGPLHGIPVGLKDLYDTAGIETAAGSAVLRGRIPERDAAAATMLREAGAVLLGKTNTHEFAWGTTTNNPHTGPTRNPWDPERIPGGSSGGSGAAIAARLALGTLGTDTGGSIRIPAALCGCVGLKPTFGRVSRAGIIPMSWQFDHAGPIARTVEDAAMLLQAIAGYDPDDFATVPVPVPDYRAALVPDVRGLRIGVPRDQFFGLLDPEVLVAVEEALECFRTLGATVEDVDSGFTREQVISAWRLVNVEGRLYHAPYLEQQPEAYSEELRNILLQPPPEPLDLAAAYLDSYRIKEGVRRALQSVDLLAAPTTMRPASRIGEDPVEVEGVQLSTGAAFASLTMPFNLAGVPAISIPCGFSSEGLPIGLQLAARPFDEPTLLRAAFAYECATDWHRREPPL</sequence>
<accession>A0ABX6C008</accession>
<organism evidence="3 4">
    <name type="scientific">Tepidiforma bonchosmolovskayae</name>
    <dbReference type="NCBI Taxonomy" id="2601677"/>
    <lineage>
        <taxon>Bacteria</taxon>
        <taxon>Bacillati</taxon>
        <taxon>Chloroflexota</taxon>
        <taxon>Tepidiformia</taxon>
        <taxon>Tepidiformales</taxon>
        <taxon>Tepidiformaceae</taxon>
        <taxon>Tepidiforma</taxon>
    </lineage>
</organism>
<evidence type="ECO:0000313" key="3">
    <source>
        <dbReference type="EMBL" id="QFG01983.1"/>
    </source>
</evidence>
<name>A0ABX6C008_9CHLR</name>
<feature type="domain" description="Amidase" evidence="2">
    <location>
        <begin position="25"/>
        <end position="448"/>
    </location>
</feature>
<dbReference type="PANTHER" id="PTHR11895:SF176">
    <property type="entry name" value="AMIDASE AMID-RELATED"/>
    <property type="match status" value="1"/>
</dbReference>
<dbReference type="Pfam" id="PF01425">
    <property type="entry name" value="Amidase"/>
    <property type="match status" value="1"/>
</dbReference>
<dbReference type="Proteomes" id="UP000326331">
    <property type="component" value="Chromosome"/>
</dbReference>
<evidence type="ECO:0000259" key="2">
    <source>
        <dbReference type="Pfam" id="PF01425"/>
    </source>
</evidence>
<reference evidence="3 4" key="1">
    <citation type="submission" date="2019-10" db="EMBL/GenBank/DDBJ databases">
        <title>Thermopilla bonchosmolovskayae gen. nov., sp. nov., a moderately thermophilic Chloroflexi bacterium from a Chukotka hot spring (Arctic, Russia), representing a novel classis Thermopillaia, which include previously uncultivated lineage OLB14.</title>
        <authorList>
            <person name="Kochetkova T.V."/>
            <person name="Zayulina K.S."/>
            <person name="Zhigarkov V.S."/>
            <person name="Minaev N.V."/>
            <person name="Novikov A."/>
            <person name="Toshchakov S.V."/>
            <person name="Elcheninov A.G."/>
            <person name="Kublanov I.V."/>
        </authorList>
    </citation>
    <scope>NUCLEOTIDE SEQUENCE [LARGE SCALE GENOMIC DNA]</scope>
    <source>
        <strain evidence="3 4">3753O</strain>
    </source>
</reference>
<dbReference type="InterPro" id="IPR023631">
    <property type="entry name" value="Amidase_dom"/>
</dbReference>
<feature type="region of interest" description="Disordered" evidence="1">
    <location>
        <begin position="129"/>
        <end position="158"/>
    </location>
</feature>
<dbReference type="EMBL" id="CP042829">
    <property type="protein sequence ID" value="QFG01983.1"/>
    <property type="molecule type" value="Genomic_DNA"/>
</dbReference>
<dbReference type="InterPro" id="IPR000120">
    <property type="entry name" value="Amidase"/>
</dbReference>
<dbReference type="SUPFAM" id="SSF75304">
    <property type="entry name" value="Amidase signature (AS) enzymes"/>
    <property type="match status" value="1"/>
</dbReference>
<evidence type="ECO:0000313" key="4">
    <source>
        <dbReference type="Proteomes" id="UP000326331"/>
    </source>
</evidence>
<dbReference type="InterPro" id="IPR020556">
    <property type="entry name" value="Amidase_CS"/>
</dbReference>
<gene>
    <name evidence="3" type="ORF">Tbon_01230</name>
</gene>
<dbReference type="InterPro" id="IPR036928">
    <property type="entry name" value="AS_sf"/>
</dbReference>
<keyword evidence="4" id="KW-1185">Reference proteome</keyword>
<feature type="compositionally biased region" description="Low complexity" evidence="1">
    <location>
        <begin position="132"/>
        <end position="145"/>
    </location>
</feature>
<proteinExistence type="predicted"/>
<dbReference type="Gene3D" id="3.90.1300.10">
    <property type="entry name" value="Amidase signature (AS) domain"/>
    <property type="match status" value="1"/>
</dbReference>
<evidence type="ECO:0000256" key="1">
    <source>
        <dbReference type="SAM" id="MobiDB-lite"/>
    </source>
</evidence>